<keyword evidence="2" id="KW-1185">Reference proteome</keyword>
<dbReference type="Pfam" id="PF13279">
    <property type="entry name" value="4HBT_2"/>
    <property type="match status" value="1"/>
</dbReference>
<dbReference type="GO" id="GO:0016787">
    <property type="term" value="F:hydrolase activity"/>
    <property type="evidence" value="ECO:0007669"/>
    <property type="project" value="UniProtKB-KW"/>
</dbReference>
<evidence type="ECO:0000313" key="2">
    <source>
        <dbReference type="Proteomes" id="UP000190166"/>
    </source>
</evidence>
<sequence>MEYTKEYVAKEEHIDVQDIMDGLYYPFYMEYCRHDYIREILGFDFEEQARNGVYMVLSGYKIQFLRSLKKGDQFTVTCTLFADPSGGPRLHFKQSILLNGKVMTKAVFTGTCIPASGGRPYLPAAVIEKIAGAPVIDSSEV</sequence>
<dbReference type="Proteomes" id="UP000190166">
    <property type="component" value="Unassembled WGS sequence"/>
</dbReference>
<dbReference type="CDD" id="cd00586">
    <property type="entry name" value="4HBT"/>
    <property type="match status" value="1"/>
</dbReference>
<protein>
    <submittedName>
        <fullName evidence="1">Acyl-CoA thioester hydrolase</fullName>
    </submittedName>
</protein>
<dbReference type="RefSeq" id="WP_079472189.1">
    <property type="nucleotide sequence ID" value="NZ_FUZZ01000004.1"/>
</dbReference>
<dbReference type="Gene3D" id="3.10.129.10">
    <property type="entry name" value="Hotdog Thioesterase"/>
    <property type="match status" value="1"/>
</dbReference>
<dbReference type="InterPro" id="IPR029069">
    <property type="entry name" value="HotDog_dom_sf"/>
</dbReference>
<dbReference type="EMBL" id="FUZZ01000004">
    <property type="protein sequence ID" value="SKD09046.1"/>
    <property type="molecule type" value="Genomic_DNA"/>
</dbReference>
<name>A0A1T5P8P6_9BACT</name>
<dbReference type="SUPFAM" id="SSF54637">
    <property type="entry name" value="Thioesterase/thiol ester dehydrase-isomerase"/>
    <property type="match status" value="1"/>
</dbReference>
<accession>A0A1T5P8P6</accession>
<dbReference type="AlphaFoldDB" id="A0A1T5P8P6"/>
<dbReference type="STRING" id="393003.SAMN05660461_4924"/>
<proteinExistence type="predicted"/>
<reference evidence="1 2" key="1">
    <citation type="submission" date="2017-02" db="EMBL/GenBank/DDBJ databases">
        <authorList>
            <person name="Peterson S.W."/>
        </authorList>
    </citation>
    <scope>NUCLEOTIDE SEQUENCE [LARGE SCALE GENOMIC DNA]</scope>
    <source>
        <strain evidence="1 2">DSM 18108</strain>
    </source>
</reference>
<gene>
    <name evidence="1" type="ORF">SAMN05660461_4924</name>
</gene>
<evidence type="ECO:0000313" key="1">
    <source>
        <dbReference type="EMBL" id="SKD09046.1"/>
    </source>
</evidence>
<organism evidence="1 2">
    <name type="scientific">Chitinophaga ginsengisegetis</name>
    <dbReference type="NCBI Taxonomy" id="393003"/>
    <lineage>
        <taxon>Bacteria</taxon>
        <taxon>Pseudomonadati</taxon>
        <taxon>Bacteroidota</taxon>
        <taxon>Chitinophagia</taxon>
        <taxon>Chitinophagales</taxon>
        <taxon>Chitinophagaceae</taxon>
        <taxon>Chitinophaga</taxon>
    </lineage>
</organism>
<keyword evidence="1" id="KW-0378">Hydrolase</keyword>